<feature type="chain" id="PRO_5047105620" description="Serine/threonine protein kinase" evidence="2">
    <location>
        <begin position="26"/>
        <end position="225"/>
    </location>
</feature>
<sequence>MTRLGPVYTLAAGAVMAVALGVASATTSPTTQTVNAQDDVPAPVAQATTATTEASPEPEPEAVKTARPTPVKADYAGRVTGNGGLVAISIRNGKAVGYFCDGKIEAWMKGRAADGKVTLSGRGNASITARLSGGKAAGTLGFGGRKWSFKAPTVKKPSGLYRATALVRGANVRAGWIYLDDGTRVGLTLVGDEVADVPIPEPGENAVVNGVEVDPQDVDEFIEGF</sequence>
<dbReference type="EMBL" id="JBHMBS010000010">
    <property type="protein sequence ID" value="MFB9678109.1"/>
    <property type="molecule type" value="Genomic_DNA"/>
</dbReference>
<gene>
    <name evidence="3" type="ORF">ACFFRH_21725</name>
</gene>
<dbReference type="Proteomes" id="UP001589610">
    <property type="component" value="Unassembled WGS sequence"/>
</dbReference>
<reference evidence="3 4" key="1">
    <citation type="submission" date="2024-09" db="EMBL/GenBank/DDBJ databases">
        <authorList>
            <person name="Sun Q."/>
            <person name="Mori K."/>
        </authorList>
    </citation>
    <scope>NUCLEOTIDE SEQUENCE [LARGE SCALE GENOMIC DNA]</scope>
    <source>
        <strain evidence="3 4">JCM 3028</strain>
    </source>
</reference>
<evidence type="ECO:0000313" key="3">
    <source>
        <dbReference type="EMBL" id="MFB9678109.1"/>
    </source>
</evidence>
<comment type="caution">
    <text evidence="3">The sequence shown here is derived from an EMBL/GenBank/DDBJ whole genome shotgun (WGS) entry which is preliminary data.</text>
</comment>
<feature type="region of interest" description="Disordered" evidence="1">
    <location>
        <begin position="31"/>
        <end position="68"/>
    </location>
</feature>
<dbReference type="RefSeq" id="WP_344744949.1">
    <property type="nucleotide sequence ID" value="NZ_BAAAWW010000055.1"/>
</dbReference>
<evidence type="ECO:0000256" key="2">
    <source>
        <dbReference type="SAM" id="SignalP"/>
    </source>
</evidence>
<evidence type="ECO:0000313" key="4">
    <source>
        <dbReference type="Proteomes" id="UP001589610"/>
    </source>
</evidence>
<evidence type="ECO:0008006" key="5">
    <source>
        <dbReference type="Google" id="ProtNLM"/>
    </source>
</evidence>
<evidence type="ECO:0000256" key="1">
    <source>
        <dbReference type="SAM" id="MobiDB-lite"/>
    </source>
</evidence>
<name>A0ABV5TGB3_9ACTN</name>
<organism evidence="3 4">
    <name type="scientific">Streptosporangium vulgare</name>
    <dbReference type="NCBI Taxonomy" id="46190"/>
    <lineage>
        <taxon>Bacteria</taxon>
        <taxon>Bacillati</taxon>
        <taxon>Actinomycetota</taxon>
        <taxon>Actinomycetes</taxon>
        <taxon>Streptosporangiales</taxon>
        <taxon>Streptosporangiaceae</taxon>
        <taxon>Streptosporangium</taxon>
    </lineage>
</organism>
<feature type="compositionally biased region" description="Low complexity" evidence="1">
    <location>
        <begin position="40"/>
        <end position="55"/>
    </location>
</feature>
<proteinExistence type="predicted"/>
<keyword evidence="4" id="KW-1185">Reference proteome</keyword>
<protein>
    <recommendedName>
        <fullName evidence="5">Serine/threonine protein kinase</fullName>
    </recommendedName>
</protein>
<feature type="signal peptide" evidence="2">
    <location>
        <begin position="1"/>
        <end position="25"/>
    </location>
</feature>
<keyword evidence="2" id="KW-0732">Signal</keyword>
<accession>A0ABV5TGB3</accession>